<evidence type="ECO:0000313" key="1">
    <source>
        <dbReference type="EMBL" id="GAV08244.1"/>
    </source>
</evidence>
<accession>A0A1D1W9M7</accession>
<organism evidence="1 2">
    <name type="scientific">Ramazzottius varieornatus</name>
    <name type="common">Water bear</name>
    <name type="synonym">Tardigrade</name>
    <dbReference type="NCBI Taxonomy" id="947166"/>
    <lineage>
        <taxon>Eukaryota</taxon>
        <taxon>Metazoa</taxon>
        <taxon>Ecdysozoa</taxon>
        <taxon>Tardigrada</taxon>
        <taxon>Eutardigrada</taxon>
        <taxon>Parachela</taxon>
        <taxon>Hypsibioidea</taxon>
        <taxon>Ramazzottiidae</taxon>
        <taxon>Ramazzottius</taxon>
    </lineage>
</organism>
<name>A0A1D1W9M7_RAMVA</name>
<protein>
    <submittedName>
        <fullName evidence="1">Uncharacterized protein</fullName>
    </submittedName>
</protein>
<dbReference type="Proteomes" id="UP000186922">
    <property type="component" value="Unassembled WGS sequence"/>
</dbReference>
<reference evidence="1 2" key="1">
    <citation type="journal article" date="2016" name="Nat. Commun.">
        <title>Extremotolerant tardigrade genome and improved radiotolerance of human cultured cells by tardigrade-unique protein.</title>
        <authorList>
            <person name="Hashimoto T."/>
            <person name="Horikawa D.D."/>
            <person name="Saito Y."/>
            <person name="Kuwahara H."/>
            <person name="Kozuka-Hata H."/>
            <person name="Shin-I T."/>
            <person name="Minakuchi Y."/>
            <person name="Ohishi K."/>
            <person name="Motoyama A."/>
            <person name="Aizu T."/>
            <person name="Enomoto A."/>
            <person name="Kondo K."/>
            <person name="Tanaka S."/>
            <person name="Hara Y."/>
            <person name="Koshikawa S."/>
            <person name="Sagara H."/>
            <person name="Miura T."/>
            <person name="Yokobori S."/>
            <person name="Miyagawa K."/>
            <person name="Suzuki Y."/>
            <person name="Kubo T."/>
            <person name="Oyama M."/>
            <person name="Kohara Y."/>
            <person name="Fujiyama A."/>
            <person name="Arakawa K."/>
            <person name="Katayama T."/>
            <person name="Toyoda A."/>
            <person name="Kunieda T."/>
        </authorList>
    </citation>
    <scope>NUCLEOTIDE SEQUENCE [LARGE SCALE GENOMIC DNA]</scope>
    <source>
        <strain evidence="1 2">YOKOZUNA-1</strain>
    </source>
</reference>
<gene>
    <name evidence="1" type="primary">RvY_17968-1</name>
    <name evidence="1" type="synonym">RvY_17968.1</name>
    <name evidence="1" type="ORF">RvY_17968</name>
</gene>
<evidence type="ECO:0000313" key="2">
    <source>
        <dbReference type="Proteomes" id="UP000186922"/>
    </source>
</evidence>
<proteinExistence type="predicted"/>
<comment type="caution">
    <text evidence="1">The sequence shown here is derived from an EMBL/GenBank/DDBJ whole genome shotgun (WGS) entry which is preliminary data.</text>
</comment>
<sequence>MDVEEVGPSPVWLGCERRLSTLDLGQLRQQHEVDMCLE</sequence>
<dbReference type="EMBL" id="BDGG01000017">
    <property type="protein sequence ID" value="GAV08244.1"/>
    <property type="molecule type" value="Genomic_DNA"/>
</dbReference>
<keyword evidence="2" id="KW-1185">Reference proteome</keyword>
<dbReference type="AlphaFoldDB" id="A0A1D1W9M7"/>